<reference evidence="1" key="2">
    <citation type="journal article" date="2021" name="PeerJ">
        <title>Extensive microbial diversity within the chicken gut microbiome revealed by metagenomics and culture.</title>
        <authorList>
            <person name="Gilroy R."/>
            <person name="Ravi A."/>
            <person name="Getino M."/>
            <person name="Pursley I."/>
            <person name="Horton D.L."/>
            <person name="Alikhan N.F."/>
            <person name="Baker D."/>
            <person name="Gharbi K."/>
            <person name="Hall N."/>
            <person name="Watson M."/>
            <person name="Adriaenssens E.M."/>
            <person name="Foster-Nyarko E."/>
            <person name="Jarju S."/>
            <person name="Secka A."/>
            <person name="Antonio M."/>
            <person name="Oren A."/>
            <person name="Chaudhuri R.R."/>
            <person name="La Ragione R."/>
            <person name="Hildebrand F."/>
            <person name="Pallen M.J."/>
        </authorList>
    </citation>
    <scope>NUCLEOTIDE SEQUENCE</scope>
    <source>
        <strain evidence="1">B3-4054</strain>
    </source>
</reference>
<gene>
    <name evidence="1" type="ORF">IAA96_05120</name>
</gene>
<organism evidence="1 2">
    <name type="scientific">Candidatus Avitreponema avistercoris</name>
    <dbReference type="NCBI Taxonomy" id="2840705"/>
    <lineage>
        <taxon>Bacteria</taxon>
        <taxon>Pseudomonadati</taxon>
        <taxon>Spirochaetota</taxon>
        <taxon>Spirochaetia</taxon>
        <taxon>Spirochaetales</taxon>
        <taxon>Candidatus Avitreponema</taxon>
    </lineage>
</organism>
<evidence type="ECO:0000313" key="1">
    <source>
        <dbReference type="EMBL" id="MBO8450470.1"/>
    </source>
</evidence>
<dbReference type="AlphaFoldDB" id="A0A9D9EPS0"/>
<protein>
    <recommendedName>
        <fullName evidence="3">Outer membrane protein beta-barrel domain-containing protein</fullName>
    </recommendedName>
</protein>
<accession>A0A9D9EPS0</accession>
<evidence type="ECO:0000313" key="2">
    <source>
        <dbReference type="Proteomes" id="UP000823616"/>
    </source>
</evidence>
<dbReference type="EMBL" id="JADIMS010000086">
    <property type="protein sequence ID" value="MBO8450470.1"/>
    <property type="molecule type" value="Genomic_DNA"/>
</dbReference>
<evidence type="ECO:0008006" key="3">
    <source>
        <dbReference type="Google" id="ProtNLM"/>
    </source>
</evidence>
<sequence>MTDIRRSPAADSRTDSRKRQKAAGFALMLAALLIFPVKAGALELSLSGGAGNAGFTADGDFPSGIRPAFSLGIQSDISDNLSAGFFVRQDTLSGRTVAAEFSYTGGFLTLTAGPVFGLLNGSGEKTGQPLLLQPGLRLGISMFFLDCITLEASSDICLRTATEDTGGQMYPAQARLAAGVAFPFILCSLAASQKSAEVPGDGGYRQIRTDYGLYTRVFGKNSPFRFDVNFIYREMDFSAPGDTGRRETEIRTLVIGGGVEFCITRFTFFLNGEGSLYTLSAKQDGGKLDTGNPFLYDIQAGVRILFR</sequence>
<dbReference type="Proteomes" id="UP000823616">
    <property type="component" value="Unassembled WGS sequence"/>
</dbReference>
<name>A0A9D9EPS0_9SPIR</name>
<reference evidence="1" key="1">
    <citation type="submission" date="2020-10" db="EMBL/GenBank/DDBJ databases">
        <authorList>
            <person name="Gilroy R."/>
        </authorList>
    </citation>
    <scope>NUCLEOTIDE SEQUENCE</scope>
    <source>
        <strain evidence="1">B3-4054</strain>
    </source>
</reference>
<comment type="caution">
    <text evidence="1">The sequence shown here is derived from an EMBL/GenBank/DDBJ whole genome shotgun (WGS) entry which is preliminary data.</text>
</comment>
<proteinExistence type="predicted"/>